<dbReference type="InterPro" id="IPR000847">
    <property type="entry name" value="LysR_HTH_N"/>
</dbReference>
<protein>
    <submittedName>
        <fullName evidence="6">Glycine cleavage system transcriptional activator</fullName>
    </submittedName>
</protein>
<dbReference type="GO" id="GO:0043565">
    <property type="term" value="F:sequence-specific DNA binding"/>
    <property type="evidence" value="ECO:0007669"/>
    <property type="project" value="TreeGrafter"/>
</dbReference>
<evidence type="ECO:0000256" key="3">
    <source>
        <dbReference type="ARBA" id="ARBA00023125"/>
    </source>
</evidence>
<dbReference type="CDD" id="cd08432">
    <property type="entry name" value="PBP2_GcdR_TrpI_HvrB_AmpR_like"/>
    <property type="match status" value="1"/>
</dbReference>
<dbReference type="InterPro" id="IPR005119">
    <property type="entry name" value="LysR_subst-bd"/>
</dbReference>
<keyword evidence="4" id="KW-0804">Transcription</keyword>
<dbReference type="SUPFAM" id="SSF53850">
    <property type="entry name" value="Periplasmic binding protein-like II"/>
    <property type="match status" value="1"/>
</dbReference>
<feature type="domain" description="HTH lysR-type" evidence="5">
    <location>
        <begin position="30"/>
        <end position="87"/>
    </location>
</feature>
<dbReference type="FunFam" id="1.10.10.10:FF:000001">
    <property type="entry name" value="LysR family transcriptional regulator"/>
    <property type="match status" value="1"/>
</dbReference>
<evidence type="ECO:0000256" key="4">
    <source>
        <dbReference type="ARBA" id="ARBA00023163"/>
    </source>
</evidence>
<sequence length="340" mass="39678">MVNNRPTEQHRQTIDTDIQLRKTNVRERTPPFQGIYYFYTAAETGSFKLAAEKLFVTAAAVSQQIRQLEEWLDADLFIRQHRKIVLTHEGEVLYLQAKKGFAHIQDGVRRINQDPNPTQLSISTVPSFAQHWLVPRIGDFRDRHPDLSMLIEPTNKLVTFEDSNVDVCVRYGHGNYPNIESRWLMDEVVYPVCHPIYQEKHGIHDIDDLHKAELIEDRWPDMDWNLWLDIVGAKAGRSSLQFDGSHFVLEGALSVQGVALVKHSLVYRYLQEKKLVRIGNLALKPKYNYFLCAPAGYFHREKIKRFEAWMQNQVRLFGNRGREELTIIDTDYQLKWSDNS</sequence>
<organism evidence="6 7">
    <name type="scientific">Vibrio celticus</name>
    <dbReference type="NCBI Taxonomy" id="446372"/>
    <lineage>
        <taxon>Bacteria</taxon>
        <taxon>Pseudomonadati</taxon>
        <taxon>Pseudomonadota</taxon>
        <taxon>Gammaproteobacteria</taxon>
        <taxon>Vibrionales</taxon>
        <taxon>Vibrionaceae</taxon>
        <taxon>Vibrio</taxon>
    </lineage>
</organism>
<dbReference type="Gene3D" id="1.10.10.10">
    <property type="entry name" value="Winged helix-like DNA-binding domain superfamily/Winged helix DNA-binding domain"/>
    <property type="match status" value="1"/>
</dbReference>
<evidence type="ECO:0000256" key="2">
    <source>
        <dbReference type="ARBA" id="ARBA00023015"/>
    </source>
</evidence>
<dbReference type="InterPro" id="IPR058163">
    <property type="entry name" value="LysR-type_TF_proteobact-type"/>
</dbReference>
<dbReference type="InterPro" id="IPR036388">
    <property type="entry name" value="WH-like_DNA-bd_sf"/>
</dbReference>
<dbReference type="InterPro" id="IPR036390">
    <property type="entry name" value="WH_DNA-bd_sf"/>
</dbReference>
<keyword evidence="3" id="KW-0238">DNA-binding</keyword>
<dbReference type="PRINTS" id="PR00039">
    <property type="entry name" value="HTHLYSR"/>
</dbReference>
<dbReference type="AlphaFoldDB" id="A0A1C3JEL8"/>
<dbReference type="Pfam" id="PF03466">
    <property type="entry name" value="LysR_substrate"/>
    <property type="match status" value="1"/>
</dbReference>
<reference evidence="7" key="1">
    <citation type="submission" date="2016-06" db="EMBL/GenBank/DDBJ databases">
        <authorList>
            <person name="Rodrigo-Torres L."/>
            <person name="Arahal D.R."/>
        </authorList>
    </citation>
    <scope>NUCLEOTIDE SEQUENCE [LARGE SCALE GENOMIC DNA]</scope>
    <source>
        <strain evidence="7">CECT 7224</strain>
    </source>
</reference>
<evidence type="ECO:0000256" key="1">
    <source>
        <dbReference type="ARBA" id="ARBA00009437"/>
    </source>
</evidence>
<keyword evidence="2" id="KW-0805">Transcription regulation</keyword>
<dbReference type="EMBL" id="FLQZ01000046">
    <property type="protein sequence ID" value="SBT13596.1"/>
    <property type="molecule type" value="Genomic_DNA"/>
</dbReference>
<dbReference type="PROSITE" id="PS50931">
    <property type="entry name" value="HTH_LYSR"/>
    <property type="match status" value="1"/>
</dbReference>
<keyword evidence="7" id="KW-1185">Reference proteome</keyword>
<dbReference type="PANTHER" id="PTHR30537">
    <property type="entry name" value="HTH-TYPE TRANSCRIPTIONAL REGULATOR"/>
    <property type="match status" value="1"/>
</dbReference>
<evidence type="ECO:0000313" key="6">
    <source>
        <dbReference type="EMBL" id="SBT13596.1"/>
    </source>
</evidence>
<comment type="similarity">
    <text evidence="1">Belongs to the LysR transcriptional regulatory family.</text>
</comment>
<evidence type="ECO:0000259" key="5">
    <source>
        <dbReference type="PROSITE" id="PS50931"/>
    </source>
</evidence>
<accession>A0A1C3JEL8</accession>
<dbReference type="Gene3D" id="3.40.190.10">
    <property type="entry name" value="Periplasmic binding protein-like II"/>
    <property type="match status" value="2"/>
</dbReference>
<dbReference type="GO" id="GO:0003700">
    <property type="term" value="F:DNA-binding transcription factor activity"/>
    <property type="evidence" value="ECO:0007669"/>
    <property type="project" value="InterPro"/>
</dbReference>
<dbReference type="Pfam" id="PF00126">
    <property type="entry name" value="HTH_1"/>
    <property type="match status" value="1"/>
</dbReference>
<name>A0A1C3JEL8_9VIBR</name>
<dbReference type="Proteomes" id="UP000092819">
    <property type="component" value="Unassembled WGS sequence"/>
</dbReference>
<dbReference type="RefSeq" id="WP_240508236.1">
    <property type="nucleotide sequence ID" value="NZ_AP025463.1"/>
</dbReference>
<dbReference type="SUPFAM" id="SSF46785">
    <property type="entry name" value="Winged helix' DNA-binding domain"/>
    <property type="match status" value="1"/>
</dbReference>
<evidence type="ECO:0000313" key="7">
    <source>
        <dbReference type="Proteomes" id="UP000092819"/>
    </source>
</evidence>
<dbReference type="GO" id="GO:0006351">
    <property type="term" value="P:DNA-templated transcription"/>
    <property type="evidence" value="ECO:0007669"/>
    <property type="project" value="TreeGrafter"/>
</dbReference>
<proteinExistence type="inferred from homology"/>
<gene>
    <name evidence="6" type="primary">gcvA_3</name>
    <name evidence="6" type="ORF">VCE7224_02345</name>
</gene>
<dbReference type="PANTHER" id="PTHR30537:SF74">
    <property type="entry name" value="HTH-TYPE TRANSCRIPTIONAL REGULATOR TRPI"/>
    <property type="match status" value="1"/>
</dbReference>